<name>X1PJC8_9ZZZZ</name>
<protein>
    <submittedName>
        <fullName evidence="2">Uncharacterized protein</fullName>
    </submittedName>
</protein>
<comment type="caution">
    <text evidence="2">The sequence shown here is derived from an EMBL/GenBank/DDBJ whole genome shotgun (WGS) entry which is preliminary data.</text>
</comment>
<keyword evidence="1" id="KW-1133">Transmembrane helix</keyword>
<reference evidence="2" key="1">
    <citation type="journal article" date="2014" name="Front. Microbiol.">
        <title>High frequency of phylogenetically diverse reductive dehalogenase-homologous genes in deep subseafloor sedimentary metagenomes.</title>
        <authorList>
            <person name="Kawai M."/>
            <person name="Futagami T."/>
            <person name="Toyoda A."/>
            <person name="Takaki Y."/>
            <person name="Nishi S."/>
            <person name="Hori S."/>
            <person name="Arai W."/>
            <person name="Tsubouchi T."/>
            <person name="Morono Y."/>
            <person name="Uchiyama I."/>
            <person name="Ito T."/>
            <person name="Fujiyama A."/>
            <person name="Inagaki F."/>
            <person name="Takami H."/>
        </authorList>
    </citation>
    <scope>NUCLEOTIDE SEQUENCE</scope>
    <source>
        <strain evidence="2">Expedition CK06-06</strain>
    </source>
</reference>
<dbReference type="EMBL" id="BARV01033197">
    <property type="protein sequence ID" value="GAI42621.1"/>
    <property type="molecule type" value="Genomic_DNA"/>
</dbReference>
<evidence type="ECO:0000313" key="2">
    <source>
        <dbReference type="EMBL" id="GAI42621.1"/>
    </source>
</evidence>
<proteinExistence type="predicted"/>
<keyword evidence="1" id="KW-0812">Transmembrane</keyword>
<dbReference type="AlphaFoldDB" id="X1PJC8"/>
<evidence type="ECO:0000256" key="1">
    <source>
        <dbReference type="SAM" id="Phobius"/>
    </source>
</evidence>
<gene>
    <name evidence="2" type="ORF">S06H3_52223</name>
</gene>
<feature type="transmembrane region" description="Helical" evidence="1">
    <location>
        <begin position="15"/>
        <end position="32"/>
    </location>
</feature>
<keyword evidence="1" id="KW-0472">Membrane</keyword>
<organism evidence="2">
    <name type="scientific">marine sediment metagenome</name>
    <dbReference type="NCBI Taxonomy" id="412755"/>
    <lineage>
        <taxon>unclassified sequences</taxon>
        <taxon>metagenomes</taxon>
        <taxon>ecological metagenomes</taxon>
    </lineage>
</organism>
<accession>X1PJC8</accession>
<sequence length="45" mass="5286">MIMELLIFLIEHPEIIVGIGIAEIIAIILLELESIRYYKKMEDQK</sequence>